<name>A0AAN9J6H5_CLITE</name>
<accession>A0AAN9J6H5</accession>
<protein>
    <recommendedName>
        <fullName evidence="4">Cyclotide</fullName>
    </recommendedName>
</protein>
<sequence>MSRCYLLLLFNSLMPLPHLLKPQKLVFPYSHTSSFHFIQRNKHKSSKQNLIWPWFNHQDQLKGISFSLKK</sequence>
<dbReference type="AlphaFoldDB" id="A0AAN9J6H5"/>
<keyword evidence="1" id="KW-0732">Signal</keyword>
<dbReference type="Proteomes" id="UP001359559">
    <property type="component" value="Unassembled WGS sequence"/>
</dbReference>
<proteinExistence type="predicted"/>
<evidence type="ECO:0008006" key="4">
    <source>
        <dbReference type="Google" id="ProtNLM"/>
    </source>
</evidence>
<evidence type="ECO:0000313" key="2">
    <source>
        <dbReference type="EMBL" id="KAK7293175.1"/>
    </source>
</evidence>
<evidence type="ECO:0000313" key="3">
    <source>
        <dbReference type="Proteomes" id="UP001359559"/>
    </source>
</evidence>
<comment type="caution">
    <text evidence="2">The sequence shown here is derived from an EMBL/GenBank/DDBJ whole genome shotgun (WGS) entry which is preliminary data.</text>
</comment>
<dbReference type="EMBL" id="JAYKXN010000004">
    <property type="protein sequence ID" value="KAK7293175.1"/>
    <property type="molecule type" value="Genomic_DNA"/>
</dbReference>
<evidence type="ECO:0000256" key="1">
    <source>
        <dbReference type="SAM" id="SignalP"/>
    </source>
</evidence>
<keyword evidence="3" id="KW-1185">Reference proteome</keyword>
<gene>
    <name evidence="2" type="ORF">RJT34_16037</name>
</gene>
<organism evidence="2 3">
    <name type="scientific">Clitoria ternatea</name>
    <name type="common">Butterfly pea</name>
    <dbReference type="NCBI Taxonomy" id="43366"/>
    <lineage>
        <taxon>Eukaryota</taxon>
        <taxon>Viridiplantae</taxon>
        <taxon>Streptophyta</taxon>
        <taxon>Embryophyta</taxon>
        <taxon>Tracheophyta</taxon>
        <taxon>Spermatophyta</taxon>
        <taxon>Magnoliopsida</taxon>
        <taxon>eudicotyledons</taxon>
        <taxon>Gunneridae</taxon>
        <taxon>Pentapetalae</taxon>
        <taxon>rosids</taxon>
        <taxon>fabids</taxon>
        <taxon>Fabales</taxon>
        <taxon>Fabaceae</taxon>
        <taxon>Papilionoideae</taxon>
        <taxon>50 kb inversion clade</taxon>
        <taxon>NPAAA clade</taxon>
        <taxon>indigoferoid/millettioid clade</taxon>
        <taxon>Phaseoleae</taxon>
        <taxon>Clitoria</taxon>
    </lineage>
</organism>
<feature type="signal peptide" evidence="1">
    <location>
        <begin position="1"/>
        <end position="19"/>
    </location>
</feature>
<feature type="chain" id="PRO_5042821895" description="Cyclotide" evidence="1">
    <location>
        <begin position="20"/>
        <end position="70"/>
    </location>
</feature>
<reference evidence="2 3" key="1">
    <citation type="submission" date="2024-01" db="EMBL/GenBank/DDBJ databases">
        <title>The genomes of 5 underutilized Papilionoideae crops provide insights into root nodulation and disease resistance.</title>
        <authorList>
            <person name="Yuan L."/>
        </authorList>
    </citation>
    <scope>NUCLEOTIDE SEQUENCE [LARGE SCALE GENOMIC DNA]</scope>
    <source>
        <strain evidence="2">LY-2023</strain>
        <tissue evidence="2">Leaf</tissue>
    </source>
</reference>